<feature type="signal peptide" evidence="1">
    <location>
        <begin position="1"/>
        <end position="28"/>
    </location>
</feature>
<accession>A0ABS5AEZ7</accession>
<comment type="caution">
    <text evidence="2">The sequence shown here is derived from an EMBL/GenBank/DDBJ whole genome shotgun (WGS) entry which is preliminary data.</text>
</comment>
<protein>
    <submittedName>
        <fullName evidence="2">Uncharacterized protein</fullName>
    </submittedName>
</protein>
<evidence type="ECO:0000256" key="1">
    <source>
        <dbReference type="SAM" id="SignalP"/>
    </source>
</evidence>
<dbReference type="RefSeq" id="WP_158103568.1">
    <property type="nucleotide sequence ID" value="NZ_JAGIOO010000001.1"/>
</dbReference>
<name>A0ABS5AEZ7_9PSEU</name>
<keyword evidence="1" id="KW-0732">Signal</keyword>
<dbReference type="EMBL" id="JAGIOO010000001">
    <property type="protein sequence ID" value="MBP2475160.1"/>
    <property type="molecule type" value="Genomic_DNA"/>
</dbReference>
<proteinExistence type="predicted"/>
<sequence>MNTVHSGLRRQLFALALGALLAAGATLALGTAEHEDTAPVAEQFMR</sequence>
<reference evidence="2 3" key="1">
    <citation type="submission" date="2021-03" db="EMBL/GenBank/DDBJ databases">
        <title>Sequencing the genomes of 1000 actinobacteria strains.</title>
        <authorList>
            <person name="Klenk H.-P."/>
        </authorList>
    </citation>
    <scope>NUCLEOTIDE SEQUENCE [LARGE SCALE GENOMIC DNA]</scope>
    <source>
        <strain evidence="2 3">DSM 44580</strain>
    </source>
</reference>
<evidence type="ECO:0000313" key="2">
    <source>
        <dbReference type="EMBL" id="MBP2475160.1"/>
    </source>
</evidence>
<keyword evidence="3" id="KW-1185">Reference proteome</keyword>
<dbReference type="Proteomes" id="UP001519363">
    <property type="component" value="Unassembled WGS sequence"/>
</dbReference>
<gene>
    <name evidence="2" type="ORF">JOF53_004032</name>
</gene>
<evidence type="ECO:0000313" key="3">
    <source>
        <dbReference type="Proteomes" id="UP001519363"/>
    </source>
</evidence>
<feature type="chain" id="PRO_5047290744" evidence="1">
    <location>
        <begin position="29"/>
        <end position="46"/>
    </location>
</feature>
<organism evidence="2 3">
    <name type="scientific">Crossiella equi</name>
    <dbReference type="NCBI Taxonomy" id="130796"/>
    <lineage>
        <taxon>Bacteria</taxon>
        <taxon>Bacillati</taxon>
        <taxon>Actinomycetota</taxon>
        <taxon>Actinomycetes</taxon>
        <taxon>Pseudonocardiales</taxon>
        <taxon>Pseudonocardiaceae</taxon>
        <taxon>Crossiella</taxon>
    </lineage>
</organism>